<dbReference type="InterPro" id="IPR002068">
    <property type="entry name" value="A-crystallin/Hsp20_dom"/>
</dbReference>
<dbReference type="STRING" id="945553.A0A0D2MH11"/>
<dbReference type="SUPFAM" id="SSF49764">
    <property type="entry name" value="HSP20-like chaperones"/>
    <property type="match status" value="1"/>
</dbReference>
<dbReference type="Gene3D" id="2.60.40.790">
    <property type="match status" value="1"/>
</dbReference>
<evidence type="ECO:0000256" key="1">
    <source>
        <dbReference type="SAM" id="MobiDB-lite"/>
    </source>
</evidence>
<organism evidence="3 4">
    <name type="scientific">Hypholoma sublateritium (strain FD-334 SS-4)</name>
    <dbReference type="NCBI Taxonomy" id="945553"/>
    <lineage>
        <taxon>Eukaryota</taxon>
        <taxon>Fungi</taxon>
        <taxon>Dikarya</taxon>
        <taxon>Basidiomycota</taxon>
        <taxon>Agaricomycotina</taxon>
        <taxon>Agaricomycetes</taxon>
        <taxon>Agaricomycetidae</taxon>
        <taxon>Agaricales</taxon>
        <taxon>Agaricineae</taxon>
        <taxon>Strophariaceae</taxon>
        <taxon>Hypholoma</taxon>
    </lineage>
</organism>
<dbReference type="InterPro" id="IPR008978">
    <property type="entry name" value="HSP20-like_chaperone"/>
</dbReference>
<dbReference type="AlphaFoldDB" id="A0A0D2MH11"/>
<evidence type="ECO:0000259" key="2">
    <source>
        <dbReference type="Pfam" id="PF00011"/>
    </source>
</evidence>
<reference evidence="4" key="1">
    <citation type="submission" date="2014-04" db="EMBL/GenBank/DDBJ databases">
        <title>Evolutionary Origins and Diversification of the Mycorrhizal Mutualists.</title>
        <authorList>
            <consortium name="DOE Joint Genome Institute"/>
            <consortium name="Mycorrhizal Genomics Consortium"/>
            <person name="Kohler A."/>
            <person name="Kuo A."/>
            <person name="Nagy L.G."/>
            <person name="Floudas D."/>
            <person name="Copeland A."/>
            <person name="Barry K.W."/>
            <person name="Cichocki N."/>
            <person name="Veneault-Fourrey C."/>
            <person name="LaButti K."/>
            <person name="Lindquist E.A."/>
            <person name="Lipzen A."/>
            <person name="Lundell T."/>
            <person name="Morin E."/>
            <person name="Murat C."/>
            <person name="Riley R."/>
            <person name="Ohm R."/>
            <person name="Sun H."/>
            <person name="Tunlid A."/>
            <person name="Henrissat B."/>
            <person name="Grigoriev I.V."/>
            <person name="Hibbett D.S."/>
            <person name="Martin F."/>
        </authorList>
    </citation>
    <scope>NUCLEOTIDE SEQUENCE [LARGE SCALE GENOMIC DNA]</scope>
    <source>
        <strain evidence="4">FD-334 SS-4</strain>
    </source>
</reference>
<sequence length="243" mass="27634">MPAYSPNRRADKGIPSPITPAVTGIDYPTNDDVSTELEAYRHRGTARALYTHPNIAGSSIEDVEPPVDSRSLNLIWDTIRLEKEKKMAKERPKVQSLEDAGQDLLATEQVPFHIPVMESPPPLSMPKSSKKVKSISNFRESTDGRAIVATFELPEVDKQDIHISFQRNKLVLTWEVGEITDWEEEDGVVLREHVRKMYHRTLPLPEGTRFEEIHAQMTSKGLILRYPNMRCYRVDARSRSGDS</sequence>
<proteinExistence type="predicted"/>
<name>A0A0D2MH11_HYPSF</name>
<dbReference type="Pfam" id="PF00011">
    <property type="entry name" value="HSP20"/>
    <property type="match status" value="1"/>
</dbReference>
<dbReference type="OMA" id="RYPNMRC"/>
<protein>
    <recommendedName>
        <fullName evidence="2">SHSP domain-containing protein</fullName>
    </recommendedName>
</protein>
<dbReference type="Proteomes" id="UP000054270">
    <property type="component" value="Unassembled WGS sequence"/>
</dbReference>
<accession>A0A0D2MH11</accession>
<feature type="region of interest" description="Disordered" evidence="1">
    <location>
        <begin position="1"/>
        <end position="30"/>
    </location>
</feature>
<dbReference type="OrthoDB" id="1431247at2759"/>
<dbReference type="EMBL" id="KN817546">
    <property type="protein sequence ID" value="KJA22923.1"/>
    <property type="molecule type" value="Genomic_DNA"/>
</dbReference>
<dbReference type="CDD" id="cd06464">
    <property type="entry name" value="ACD_sHsps-like"/>
    <property type="match status" value="1"/>
</dbReference>
<keyword evidence="4" id="KW-1185">Reference proteome</keyword>
<evidence type="ECO:0000313" key="4">
    <source>
        <dbReference type="Proteomes" id="UP000054270"/>
    </source>
</evidence>
<evidence type="ECO:0000313" key="3">
    <source>
        <dbReference type="EMBL" id="KJA22923.1"/>
    </source>
</evidence>
<gene>
    <name evidence="3" type="ORF">HYPSUDRAFT_609113</name>
</gene>
<feature type="domain" description="SHSP" evidence="2">
    <location>
        <begin position="145"/>
        <end position="222"/>
    </location>
</feature>